<dbReference type="GeneID" id="100367384"/>
<reference evidence="4" key="1">
    <citation type="submission" date="2025-08" db="UniProtKB">
        <authorList>
            <consortium name="RefSeq"/>
        </authorList>
    </citation>
    <scope>IDENTIFICATION</scope>
    <source>
        <tissue evidence="4">Testes</tissue>
    </source>
</reference>
<dbReference type="PANTHER" id="PTHR11232">
    <property type="entry name" value="PHOSPHOTYROSINE INTERACTION DOMAIN-CONTAINING FAMILY MEMBER"/>
    <property type="match status" value="1"/>
</dbReference>
<feature type="compositionally biased region" description="Basic and acidic residues" evidence="1">
    <location>
        <begin position="183"/>
        <end position="192"/>
    </location>
</feature>
<proteinExistence type="predicted"/>
<sequence>MPSKKNKYNLVEDTYDSRIPLHNEEAFQHGLKFQAKYIGTLDVPRPSSRIEIVAAMRRIRYEFKAKAIKKKKVNIVISVDGIKVIVRKKKKKKKQWTWDENKLMVMHHPIYRVFYVSHDSQDLKIFSFIARDGATNVFKCNVFKSHKKSQAMRIVRTIGQAFEVCHKLSLLHAAAAADGADGESDKADEKLSPKKGRGSRSADGGIADDIDNVEETDIDADDDTPHTLAAAMATPQGYLSGRATDLDAFKGTPVSLAGRFRSNQMESTMLTTPLMSPPLLRAENEGSLSMYHHKQLLHQQLQQQQQQTQVAIAQVHLLKDQLAAETAARIEAQLICQLQDAETREQRSFDRNTTSDNNTSFHLQSEIVTDPTTPRPELPYMPEFSVIDQTFPESMLSGDSHEVFANSNFNGTLDNTVVNLNTDGSTSGSVNNSEHNDKLEDSLKRLNICNSQYCGEQNNCGDVQRSGSYIDSDTKSSLPVILPLGSQDATSNKLALKISTRQEPENKGYGSMIETTNLSSSENSPDSTLDSGAATMTITSSDSGPMSDVTPSEVSNGISDKRTVYTFDENDFNIKTSDNVSSDLDSKTPTSNLSTPLSLSPKKTMLADTRLHISFSDDDNTENSEDSGVPQQAQIVDSLTFEDFDNLSSG</sequence>
<dbReference type="PANTHER" id="PTHR11232:SF17">
    <property type="entry name" value="CAPON-LIKE PROTEIN"/>
    <property type="match status" value="1"/>
</dbReference>
<feature type="compositionally biased region" description="Acidic residues" evidence="1">
    <location>
        <begin position="640"/>
        <end position="650"/>
    </location>
</feature>
<feature type="compositionally biased region" description="Low complexity" evidence="1">
    <location>
        <begin position="587"/>
        <end position="599"/>
    </location>
</feature>
<dbReference type="Gene3D" id="2.30.29.30">
    <property type="entry name" value="Pleckstrin-homology domain (PH domain)/Phosphotyrosine-binding domain (PTB)"/>
    <property type="match status" value="1"/>
</dbReference>
<protein>
    <submittedName>
        <fullName evidence="4">Carboxyl-terminal PDZ ligand of neuronal nitric oxide synthase protein-like</fullName>
    </submittedName>
</protein>
<dbReference type="SUPFAM" id="SSF50729">
    <property type="entry name" value="PH domain-like"/>
    <property type="match status" value="1"/>
</dbReference>
<name>A0ABM0MN74_SACKO</name>
<evidence type="ECO:0000259" key="2">
    <source>
        <dbReference type="PROSITE" id="PS01179"/>
    </source>
</evidence>
<evidence type="ECO:0000256" key="1">
    <source>
        <dbReference type="SAM" id="MobiDB-lite"/>
    </source>
</evidence>
<dbReference type="Proteomes" id="UP000694865">
    <property type="component" value="Unplaced"/>
</dbReference>
<feature type="domain" description="PID" evidence="2">
    <location>
        <begin position="30"/>
        <end position="167"/>
    </location>
</feature>
<gene>
    <name evidence="4" type="primary">LOC100367384</name>
</gene>
<feature type="compositionally biased region" description="Polar residues" evidence="1">
    <location>
        <begin position="513"/>
        <end position="557"/>
    </location>
</feature>
<dbReference type="CDD" id="cd01270">
    <property type="entry name" value="PTB_CAPON-like"/>
    <property type="match status" value="1"/>
</dbReference>
<dbReference type="InterPro" id="IPR006020">
    <property type="entry name" value="PTB/PI_dom"/>
</dbReference>
<dbReference type="InterPro" id="IPR011993">
    <property type="entry name" value="PH-like_dom_sf"/>
</dbReference>
<dbReference type="PROSITE" id="PS01179">
    <property type="entry name" value="PID"/>
    <property type="match status" value="1"/>
</dbReference>
<evidence type="ECO:0000313" key="4">
    <source>
        <dbReference type="RefSeq" id="XP_006821465.1"/>
    </source>
</evidence>
<keyword evidence="3" id="KW-1185">Reference proteome</keyword>
<organism evidence="3 4">
    <name type="scientific">Saccoglossus kowalevskii</name>
    <name type="common">Acorn worm</name>
    <dbReference type="NCBI Taxonomy" id="10224"/>
    <lineage>
        <taxon>Eukaryota</taxon>
        <taxon>Metazoa</taxon>
        <taxon>Hemichordata</taxon>
        <taxon>Enteropneusta</taxon>
        <taxon>Harrimaniidae</taxon>
        <taxon>Saccoglossus</taxon>
    </lineage>
</organism>
<feature type="compositionally biased region" description="Acidic residues" evidence="1">
    <location>
        <begin position="616"/>
        <end position="625"/>
    </location>
</feature>
<feature type="region of interest" description="Disordered" evidence="1">
    <location>
        <begin position="179"/>
        <end position="223"/>
    </location>
</feature>
<feature type="region of interest" description="Disordered" evidence="1">
    <location>
        <begin position="613"/>
        <end position="650"/>
    </location>
</feature>
<dbReference type="InterPro" id="IPR051133">
    <property type="entry name" value="Adapter_Engulfment-Domain"/>
</dbReference>
<feature type="region of interest" description="Disordered" evidence="1">
    <location>
        <begin position="575"/>
        <end position="599"/>
    </location>
</feature>
<evidence type="ECO:0000313" key="3">
    <source>
        <dbReference type="Proteomes" id="UP000694865"/>
    </source>
</evidence>
<feature type="region of interest" description="Disordered" evidence="1">
    <location>
        <begin position="502"/>
        <end position="557"/>
    </location>
</feature>
<dbReference type="SMART" id="SM00462">
    <property type="entry name" value="PTB"/>
    <property type="match status" value="1"/>
</dbReference>
<dbReference type="RefSeq" id="XP_006821465.1">
    <property type="nucleotide sequence ID" value="XM_006821402.1"/>
</dbReference>
<dbReference type="Pfam" id="PF00640">
    <property type="entry name" value="PID"/>
    <property type="match status" value="1"/>
</dbReference>
<feature type="compositionally biased region" description="Acidic residues" evidence="1">
    <location>
        <begin position="206"/>
        <end position="222"/>
    </location>
</feature>
<accession>A0ABM0MN74</accession>